<dbReference type="FunFam" id="3.40.50.1820:FF:000205">
    <property type="entry name" value="Non-haem bromoperoxidase BPO-A2"/>
    <property type="match status" value="1"/>
</dbReference>
<evidence type="ECO:0000259" key="3">
    <source>
        <dbReference type="Pfam" id="PF00561"/>
    </source>
</evidence>
<dbReference type="GO" id="GO:0016787">
    <property type="term" value="F:hydrolase activity"/>
    <property type="evidence" value="ECO:0007669"/>
    <property type="project" value="UniProtKB-KW"/>
</dbReference>
<dbReference type="InterPro" id="IPR000639">
    <property type="entry name" value="Epox_hydrolase-like"/>
</dbReference>
<comment type="similarity">
    <text evidence="1">Belongs to the AB hydrolase superfamily. Bacterial non-heme haloperoxidase / perhydrolase family.</text>
</comment>
<gene>
    <name evidence="4" type="ORF">CU103_06345</name>
</gene>
<dbReference type="SUPFAM" id="SSF53474">
    <property type="entry name" value="alpha/beta-Hydrolases"/>
    <property type="match status" value="1"/>
</dbReference>
<evidence type="ECO:0000313" key="5">
    <source>
        <dbReference type="Proteomes" id="UP000241764"/>
    </source>
</evidence>
<dbReference type="PANTHER" id="PTHR43433:SF3">
    <property type="entry name" value="NON-HEME CHLOROPEROXIDASE"/>
    <property type="match status" value="1"/>
</dbReference>
<protein>
    <submittedName>
        <fullName evidence="4">Alpha/beta hydrolase</fullName>
    </submittedName>
</protein>
<feature type="domain" description="AB hydrolase-1" evidence="3">
    <location>
        <begin position="50"/>
        <end position="284"/>
    </location>
</feature>
<feature type="compositionally biased region" description="Polar residues" evidence="2">
    <location>
        <begin position="7"/>
        <end position="21"/>
    </location>
</feature>
<dbReference type="PRINTS" id="PR00412">
    <property type="entry name" value="EPOXHYDRLASE"/>
</dbReference>
<dbReference type="InterPro" id="IPR029058">
    <property type="entry name" value="AB_hydrolase_fold"/>
</dbReference>
<dbReference type="AlphaFoldDB" id="A0A2P7BJ99"/>
<reference evidence="5" key="1">
    <citation type="submission" date="2017-11" db="EMBL/GenBank/DDBJ databases">
        <authorList>
            <person name="Kuznetsova I."/>
            <person name="Sazanova A."/>
            <person name="Chirak E."/>
            <person name="Safronova V."/>
            <person name="Willems A."/>
        </authorList>
    </citation>
    <scope>NUCLEOTIDE SEQUENCE [LARGE SCALE GENOMIC DNA]</scope>
    <source>
        <strain evidence="5">CCBAU 03422</strain>
    </source>
</reference>
<evidence type="ECO:0000313" key="4">
    <source>
        <dbReference type="EMBL" id="PSH66495.1"/>
    </source>
</evidence>
<dbReference type="OrthoDB" id="9779853at2"/>
<sequence length="301" mass="32841">MAVTPSLAFSAQGVSPTSFSNKSERTNDMGSLKTRDGTEIFYKDWGAGQPIVFHHGWPLSSDDWDTQMLFFLDKGYRVIAHDRRGHGRSTQTATGNDMDTYAADFAELAASLDLRDAIHVGHSTGGGEAAHYVARHGKGRVAKLVLIGAVPPIMVKTAANPGGLPIEVLDGLRAKLAANRAEFYWNFPIPFYGFNREAATVSDPIRANWWRQGMIGGAKAHYDCIKAFSETDFTEDLKAIDVPTLVMHGDDDQIVPIADSALLSAKLLKNGTLKVYETYPHGMCTTHADVINADLLAFIRS</sequence>
<feature type="region of interest" description="Disordered" evidence="2">
    <location>
        <begin position="1"/>
        <end position="30"/>
    </location>
</feature>
<keyword evidence="5" id="KW-1185">Reference proteome</keyword>
<comment type="caution">
    <text evidence="4">The sequence shown here is derived from an EMBL/GenBank/DDBJ whole genome shotgun (WGS) entry which is preliminary data.</text>
</comment>
<name>A0A2P7BJ99_9HYPH</name>
<evidence type="ECO:0000256" key="1">
    <source>
        <dbReference type="ARBA" id="ARBA00038128"/>
    </source>
</evidence>
<proteinExistence type="inferred from homology"/>
<dbReference type="InterPro" id="IPR050471">
    <property type="entry name" value="AB_hydrolase"/>
</dbReference>
<evidence type="ECO:0000256" key="2">
    <source>
        <dbReference type="SAM" id="MobiDB-lite"/>
    </source>
</evidence>
<organism evidence="4 5">
    <name type="scientific">Phyllobacterium sophorae</name>
    <dbReference type="NCBI Taxonomy" id="1520277"/>
    <lineage>
        <taxon>Bacteria</taxon>
        <taxon>Pseudomonadati</taxon>
        <taxon>Pseudomonadota</taxon>
        <taxon>Alphaproteobacteria</taxon>
        <taxon>Hyphomicrobiales</taxon>
        <taxon>Phyllobacteriaceae</taxon>
        <taxon>Phyllobacterium</taxon>
    </lineage>
</organism>
<dbReference type="EMBL" id="PGGM01000002">
    <property type="protein sequence ID" value="PSH66495.1"/>
    <property type="molecule type" value="Genomic_DNA"/>
</dbReference>
<dbReference type="PRINTS" id="PR00111">
    <property type="entry name" value="ABHYDROLASE"/>
</dbReference>
<dbReference type="Pfam" id="PF00561">
    <property type="entry name" value="Abhydrolase_1"/>
    <property type="match status" value="1"/>
</dbReference>
<dbReference type="Proteomes" id="UP000241764">
    <property type="component" value="Unassembled WGS sequence"/>
</dbReference>
<dbReference type="InterPro" id="IPR000073">
    <property type="entry name" value="AB_hydrolase_1"/>
</dbReference>
<dbReference type="Gene3D" id="3.40.50.1820">
    <property type="entry name" value="alpha/beta hydrolase"/>
    <property type="match status" value="1"/>
</dbReference>
<accession>A0A2P7BJ99</accession>
<keyword evidence="4" id="KW-0378">Hydrolase</keyword>
<dbReference type="PANTHER" id="PTHR43433">
    <property type="entry name" value="HYDROLASE, ALPHA/BETA FOLD FAMILY PROTEIN"/>
    <property type="match status" value="1"/>
</dbReference>